<dbReference type="Proteomes" id="UP000625247">
    <property type="component" value="Unassembled WGS sequence"/>
</dbReference>
<comment type="caution">
    <text evidence="4">The sequence shown here is derived from an EMBL/GenBank/DDBJ whole genome shotgun (WGS) entry which is preliminary data.</text>
</comment>
<evidence type="ECO:0000256" key="1">
    <source>
        <dbReference type="ARBA" id="ARBA00022857"/>
    </source>
</evidence>
<evidence type="ECO:0000256" key="2">
    <source>
        <dbReference type="ARBA" id="ARBA00023002"/>
    </source>
</evidence>
<name>A0ABR9A688_9PSED</name>
<proteinExistence type="predicted"/>
<dbReference type="Pfam" id="PF00107">
    <property type="entry name" value="ADH_zinc_N"/>
    <property type="match status" value="1"/>
</dbReference>
<dbReference type="Gene3D" id="3.90.180.10">
    <property type="entry name" value="Medium-chain alcohol dehydrogenases, catalytic domain"/>
    <property type="match status" value="1"/>
</dbReference>
<keyword evidence="5" id="KW-1185">Reference proteome</keyword>
<dbReference type="SMART" id="SM00829">
    <property type="entry name" value="PKS_ER"/>
    <property type="match status" value="1"/>
</dbReference>
<dbReference type="PANTHER" id="PTHR48106">
    <property type="entry name" value="QUINONE OXIDOREDUCTASE PIG3-RELATED"/>
    <property type="match status" value="1"/>
</dbReference>
<dbReference type="RefSeq" id="WP_191944074.1">
    <property type="nucleotide sequence ID" value="NZ_JACYNP010000004.1"/>
</dbReference>
<accession>A0ABR9A688</accession>
<dbReference type="Gene3D" id="3.40.50.720">
    <property type="entry name" value="NAD(P)-binding Rossmann-like Domain"/>
    <property type="match status" value="1"/>
</dbReference>
<protein>
    <submittedName>
        <fullName evidence="4">Quinone oxidoreductase</fullName>
    </submittedName>
</protein>
<dbReference type="InterPro" id="IPR013149">
    <property type="entry name" value="ADH-like_C"/>
</dbReference>
<dbReference type="SUPFAM" id="SSF50129">
    <property type="entry name" value="GroES-like"/>
    <property type="match status" value="1"/>
</dbReference>
<organism evidence="4 5">
    <name type="scientific">Pseudomonas lutea</name>
    <dbReference type="NCBI Taxonomy" id="243924"/>
    <lineage>
        <taxon>Bacteria</taxon>
        <taxon>Pseudomonadati</taxon>
        <taxon>Pseudomonadota</taxon>
        <taxon>Gammaproteobacteria</taxon>
        <taxon>Pseudomonadales</taxon>
        <taxon>Pseudomonadaceae</taxon>
        <taxon>Pseudomonas</taxon>
    </lineage>
</organism>
<dbReference type="InterPro" id="IPR020843">
    <property type="entry name" value="ER"/>
</dbReference>
<dbReference type="PANTHER" id="PTHR48106:SF13">
    <property type="entry name" value="QUINONE OXIDOREDUCTASE-RELATED"/>
    <property type="match status" value="1"/>
</dbReference>
<evidence type="ECO:0000313" key="5">
    <source>
        <dbReference type="Proteomes" id="UP000625247"/>
    </source>
</evidence>
<dbReference type="EMBL" id="JACYNP010000004">
    <property type="protein sequence ID" value="MBD8121553.1"/>
    <property type="molecule type" value="Genomic_DNA"/>
</dbReference>
<dbReference type="InterPro" id="IPR036291">
    <property type="entry name" value="NAD(P)-bd_dom_sf"/>
</dbReference>
<dbReference type="InterPro" id="IPR013154">
    <property type="entry name" value="ADH-like_N"/>
</dbReference>
<dbReference type="SUPFAM" id="SSF51735">
    <property type="entry name" value="NAD(P)-binding Rossmann-fold domains"/>
    <property type="match status" value="1"/>
</dbReference>
<dbReference type="InterPro" id="IPR011032">
    <property type="entry name" value="GroES-like_sf"/>
</dbReference>
<gene>
    <name evidence="4" type="ORF">IFT62_10045</name>
</gene>
<dbReference type="InterPro" id="IPR047618">
    <property type="entry name" value="QOR-like"/>
</dbReference>
<keyword evidence="2" id="KW-0560">Oxidoreductase</keyword>
<reference evidence="4 5" key="1">
    <citation type="journal article" date="2020" name="FEMS Microbiol. Ecol.">
        <title>Temporal dynamics of bacterial communities during seed development and maturation.</title>
        <authorList>
            <person name="Chesneau G."/>
            <person name="Torres-Cortes G."/>
            <person name="Briand M."/>
            <person name="Darrasse A."/>
            <person name="Preveaux A."/>
            <person name="Marais C."/>
            <person name="Jacques M.A."/>
            <person name="Shade A."/>
            <person name="Barret M."/>
        </authorList>
    </citation>
    <scope>NUCLEOTIDE SEQUENCE [LARGE SCALE GENOMIC DNA]</scope>
    <source>
        <strain evidence="4 5">CFBP13723</strain>
    </source>
</reference>
<evidence type="ECO:0000259" key="3">
    <source>
        <dbReference type="SMART" id="SM00829"/>
    </source>
</evidence>
<evidence type="ECO:0000313" key="4">
    <source>
        <dbReference type="EMBL" id="MBD8121553.1"/>
    </source>
</evidence>
<dbReference type="Pfam" id="PF08240">
    <property type="entry name" value="ADH_N"/>
    <property type="match status" value="1"/>
</dbReference>
<keyword evidence="1" id="KW-0521">NADP</keyword>
<feature type="domain" description="Enoyl reductase (ER)" evidence="3">
    <location>
        <begin position="11"/>
        <end position="318"/>
    </location>
</feature>
<sequence>MNQRIRIYRQGAPAVLTYESFTLEKPGRGQVAIRHEAIGVNYVDTMFRDGTFKIPLPFSMGVEAAGVVEAVGADVQHLKTGDRVGYFFAPGAYADSRVIDAAALIKLPADISSEQAAGLLSKGLTAWALVKQVHALRAGETVVVHGASGGVGTLLTRWAKSIGAKVIATVGSAAKARIVESWGIDTVLRSDEPHLAERVKEANGGAGVDVVYDLVGRQTLEASTHALRDGGDLVHVGNASGMAAPDSTLLAARGIRYVQPSTPQYVNTENQNTAASEVFERFREGALGPLELSRYRLEDAVLAHQAIAARKHTGSILLMP</sequence>
<dbReference type="CDD" id="cd05286">
    <property type="entry name" value="QOR2"/>
    <property type="match status" value="1"/>
</dbReference>